<dbReference type="EMBL" id="CP074371">
    <property type="protein sequence ID" value="QVI23519.1"/>
    <property type="molecule type" value="Genomic_DNA"/>
</dbReference>
<proteinExistence type="predicted"/>
<dbReference type="RefSeq" id="WP_213559591.1">
    <property type="nucleotide sequence ID" value="NZ_JBHXAJ010000001.1"/>
</dbReference>
<keyword evidence="2" id="KW-1185">Reference proteome</keyword>
<sequence length="84" mass="9434">MTDQLREQFFFPSGNSIFAARAFDEPFADVPPRRVPVHPQPSISPRRSVTAQNQGCRYWQSISVQAFDPIIGMPPDSLGCPWQG</sequence>
<organism evidence="1 2">
    <name type="scientific">Nocardia tengchongensis</name>
    <dbReference type="NCBI Taxonomy" id="2055889"/>
    <lineage>
        <taxon>Bacteria</taxon>
        <taxon>Bacillati</taxon>
        <taxon>Actinomycetota</taxon>
        <taxon>Actinomycetes</taxon>
        <taxon>Mycobacteriales</taxon>
        <taxon>Nocardiaceae</taxon>
        <taxon>Nocardia</taxon>
    </lineage>
</organism>
<reference evidence="1 2" key="1">
    <citation type="submission" date="2021-04" db="EMBL/GenBank/DDBJ databases">
        <title>Nocardia tengchongensis.</title>
        <authorList>
            <person name="Zhuang k."/>
            <person name="Ran Y."/>
            <person name="Li W."/>
        </authorList>
    </citation>
    <scope>NUCLEOTIDE SEQUENCE [LARGE SCALE GENOMIC DNA]</scope>
    <source>
        <strain evidence="1 2">CFH S0057</strain>
    </source>
</reference>
<dbReference type="Proteomes" id="UP000683310">
    <property type="component" value="Chromosome"/>
</dbReference>
<name>A0ABX8CVJ2_9NOCA</name>
<evidence type="ECO:0000313" key="2">
    <source>
        <dbReference type="Proteomes" id="UP000683310"/>
    </source>
</evidence>
<protein>
    <submittedName>
        <fullName evidence="1">Uncharacterized protein</fullName>
    </submittedName>
</protein>
<gene>
    <name evidence="1" type="ORF">KHQ06_11945</name>
</gene>
<evidence type="ECO:0000313" key="1">
    <source>
        <dbReference type="EMBL" id="QVI23519.1"/>
    </source>
</evidence>
<accession>A0ABX8CVJ2</accession>